<evidence type="ECO:0000313" key="2">
    <source>
        <dbReference type="EMBL" id="GIJ71082.1"/>
    </source>
</evidence>
<accession>A0A8J4EGG0</accession>
<evidence type="ECO:0000259" key="1">
    <source>
        <dbReference type="Pfam" id="PF12697"/>
    </source>
</evidence>
<proteinExistence type="predicted"/>
<dbReference type="InterPro" id="IPR029058">
    <property type="entry name" value="AB_hydrolase_fold"/>
</dbReference>
<dbReference type="SUPFAM" id="SSF53474">
    <property type="entry name" value="alpha/beta-Hydrolases"/>
    <property type="match status" value="1"/>
</dbReference>
<evidence type="ECO:0000313" key="3">
    <source>
        <dbReference type="Proteomes" id="UP000635606"/>
    </source>
</evidence>
<keyword evidence="2" id="KW-0378">Hydrolase</keyword>
<dbReference type="Gene3D" id="3.40.50.1820">
    <property type="entry name" value="alpha/beta hydrolase"/>
    <property type="match status" value="1"/>
</dbReference>
<dbReference type="InterPro" id="IPR000073">
    <property type="entry name" value="AB_hydrolase_1"/>
</dbReference>
<dbReference type="RefSeq" id="WP_203930975.1">
    <property type="nucleotide sequence ID" value="NZ_BOPH01000085.1"/>
</dbReference>
<feature type="domain" description="AB hydrolase-1" evidence="1">
    <location>
        <begin position="32"/>
        <end position="296"/>
    </location>
</feature>
<keyword evidence="3" id="KW-1185">Reference proteome</keyword>
<reference evidence="2" key="1">
    <citation type="submission" date="2021-01" db="EMBL/GenBank/DDBJ databases">
        <title>Whole genome shotgun sequence of Virgisporangium ochraceum NBRC 16418.</title>
        <authorList>
            <person name="Komaki H."/>
            <person name="Tamura T."/>
        </authorList>
    </citation>
    <scope>NUCLEOTIDE SEQUENCE</scope>
    <source>
        <strain evidence="2">NBRC 16418</strain>
    </source>
</reference>
<dbReference type="AlphaFoldDB" id="A0A8J4EGG0"/>
<gene>
    <name evidence="2" type="ORF">Voc01_059990</name>
</gene>
<dbReference type="Proteomes" id="UP000635606">
    <property type="component" value="Unassembled WGS sequence"/>
</dbReference>
<dbReference type="GO" id="GO:0016787">
    <property type="term" value="F:hydrolase activity"/>
    <property type="evidence" value="ECO:0007669"/>
    <property type="project" value="UniProtKB-KW"/>
</dbReference>
<organism evidence="2 3">
    <name type="scientific">Virgisporangium ochraceum</name>
    <dbReference type="NCBI Taxonomy" id="65505"/>
    <lineage>
        <taxon>Bacteria</taxon>
        <taxon>Bacillati</taxon>
        <taxon>Actinomycetota</taxon>
        <taxon>Actinomycetes</taxon>
        <taxon>Micromonosporales</taxon>
        <taxon>Micromonosporaceae</taxon>
        <taxon>Virgisporangium</taxon>
    </lineage>
</organism>
<comment type="caution">
    <text evidence="2">The sequence shown here is derived from an EMBL/GenBank/DDBJ whole genome shotgun (WGS) entry which is preliminary data.</text>
</comment>
<name>A0A8J4EGG0_9ACTN</name>
<protein>
    <submittedName>
        <fullName evidence="2">Alpha/beta hydrolase</fullName>
    </submittedName>
</protein>
<dbReference type="Pfam" id="PF12697">
    <property type="entry name" value="Abhydrolase_6"/>
    <property type="match status" value="1"/>
</dbReference>
<dbReference type="EMBL" id="BOPH01000085">
    <property type="protein sequence ID" value="GIJ71082.1"/>
    <property type="molecule type" value="Genomic_DNA"/>
</dbReference>
<sequence>MTLSATDPTVYNLVGRLCLRTDGVRGSKTVQLLVPGMTYDQNVFNLSHSPNSYSYVYAATSRGYSTFAIDRLGTGLSAKPAPDLLTLQSHAYVVGQLTQKLRAGTIGGRAFTTVVGVGHSFGAAIMQYLAGTSTVAGTVPDYLVLGGFLTAGNAPILTLFANSLQTATADPKFAGSGLPAGYLTTVAGIRDDLMLHVPGVETAMPAQDESIKSLSTVTERLTIGAARDPAVMGNVRVPVYIVVGQYDGLFCNEATGISCANAAAVRARELPNFTNARTCLSTYVVPNSGHTYGLHVRGLDAYTATSNWIDLYTFSGTKNANGCVV</sequence>